<proteinExistence type="inferred from homology"/>
<feature type="region of interest" description="Disordered" evidence="18">
    <location>
        <begin position="1"/>
        <end position="22"/>
    </location>
</feature>
<dbReference type="Gene3D" id="3.40.50.1970">
    <property type="match status" value="1"/>
</dbReference>
<gene>
    <name evidence="17 21" type="primary">aroB</name>
    <name evidence="21" type="ORF">KH265_04980</name>
</gene>
<evidence type="ECO:0000256" key="4">
    <source>
        <dbReference type="ARBA" id="ARBA00004661"/>
    </source>
</evidence>
<name>A0A943T9M5_9MICC</name>
<comment type="subcellular location">
    <subcellularLocation>
        <location evidence="3 17">Cytoplasm</location>
    </subcellularLocation>
</comment>
<keyword evidence="9 17" id="KW-0028">Amino-acid biosynthesis</keyword>
<comment type="cofactor">
    <cofactor evidence="2 17">
        <name>NAD(+)</name>
        <dbReference type="ChEBI" id="CHEBI:57540"/>
    </cofactor>
</comment>
<keyword evidence="15 17" id="KW-0456">Lyase</keyword>
<dbReference type="Proteomes" id="UP000739069">
    <property type="component" value="Unassembled WGS sequence"/>
</dbReference>
<dbReference type="SUPFAM" id="SSF56796">
    <property type="entry name" value="Dehydroquinate synthase-like"/>
    <property type="match status" value="1"/>
</dbReference>
<keyword evidence="13 17" id="KW-0520">NAD</keyword>
<keyword evidence="12 17" id="KW-0862">Zinc</keyword>
<feature type="binding site" evidence="17">
    <location>
        <begin position="184"/>
        <end position="187"/>
    </location>
    <ligand>
        <name>NAD(+)</name>
        <dbReference type="ChEBI" id="CHEBI:57540"/>
    </ligand>
</feature>
<evidence type="ECO:0000256" key="17">
    <source>
        <dbReference type="HAMAP-Rule" id="MF_00110"/>
    </source>
</evidence>
<evidence type="ECO:0000259" key="19">
    <source>
        <dbReference type="Pfam" id="PF01761"/>
    </source>
</evidence>
<evidence type="ECO:0000256" key="9">
    <source>
        <dbReference type="ARBA" id="ARBA00022605"/>
    </source>
</evidence>
<feature type="binding site" evidence="17">
    <location>
        <position position="157"/>
    </location>
    <ligand>
        <name>NAD(+)</name>
        <dbReference type="ChEBI" id="CHEBI:57540"/>
    </ligand>
</feature>
<dbReference type="GO" id="GO:0000166">
    <property type="term" value="F:nucleotide binding"/>
    <property type="evidence" value="ECO:0007669"/>
    <property type="project" value="UniProtKB-KW"/>
</dbReference>
<reference evidence="21" key="1">
    <citation type="submission" date="2021-02" db="EMBL/GenBank/DDBJ databases">
        <title>Infant gut strain persistence is associated with maternal origin, phylogeny, and functional potential including surface adhesion and iron acquisition.</title>
        <authorList>
            <person name="Lou Y.C."/>
        </authorList>
    </citation>
    <scope>NUCLEOTIDE SEQUENCE</scope>
    <source>
        <strain evidence="21">L1_008_092G1_dasL1_008_092G1_concoct_16</strain>
    </source>
</reference>
<dbReference type="GO" id="GO:0008652">
    <property type="term" value="P:amino acid biosynthetic process"/>
    <property type="evidence" value="ECO:0007669"/>
    <property type="project" value="UniProtKB-KW"/>
</dbReference>
<dbReference type="Pfam" id="PF24621">
    <property type="entry name" value="DHQS_C"/>
    <property type="match status" value="1"/>
</dbReference>
<dbReference type="HAMAP" id="MF_00110">
    <property type="entry name" value="DHQ_synthase"/>
    <property type="match status" value="1"/>
</dbReference>
<comment type="function">
    <text evidence="17">Catalyzes the conversion of 3-deoxy-D-arabino-heptulosonate 7-phosphate (DAHP) to dehydroquinate (DHQ).</text>
</comment>
<evidence type="ECO:0000256" key="7">
    <source>
        <dbReference type="ARBA" id="ARBA00017684"/>
    </source>
</evidence>
<dbReference type="InterPro" id="IPR016037">
    <property type="entry name" value="DHQ_synth_AroB"/>
</dbReference>
<dbReference type="GO" id="GO:0009073">
    <property type="term" value="P:aromatic amino acid family biosynthetic process"/>
    <property type="evidence" value="ECO:0007669"/>
    <property type="project" value="UniProtKB-KW"/>
</dbReference>
<dbReference type="Pfam" id="PF01761">
    <property type="entry name" value="DHQ_synthase"/>
    <property type="match status" value="1"/>
</dbReference>
<keyword evidence="11 17" id="KW-0547">Nucleotide-binding</keyword>
<evidence type="ECO:0000256" key="18">
    <source>
        <dbReference type="SAM" id="MobiDB-lite"/>
    </source>
</evidence>
<dbReference type="NCBIfam" id="TIGR01357">
    <property type="entry name" value="aroB"/>
    <property type="match status" value="1"/>
</dbReference>
<feature type="binding site" evidence="17">
    <location>
        <position position="278"/>
    </location>
    <ligand>
        <name>Zn(2+)</name>
        <dbReference type="ChEBI" id="CHEBI:29105"/>
    </ligand>
</feature>
<dbReference type="EMBL" id="JAGZXI010000006">
    <property type="protein sequence ID" value="MBS6634996.1"/>
    <property type="molecule type" value="Genomic_DNA"/>
</dbReference>
<organism evidence="21 22">
    <name type="scientific">Rothia mucilaginosa</name>
    <dbReference type="NCBI Taxonomy" id="43675"/>
    <lineage>
        <taxon>Bacteria</taxon>
        <taxon>Bacillati</taxon>
        <taxon>Actinomycetota</taxon>
        <taxon>Actinomycetes</taxon>
        <taxon>Micrococcales</taxon>
        <taxon>Micrococcaceae</taxon>
        <taxon>Rothia</taxon>
    </lineage>
</organism>
<comment type="similarity">
    <text evidence="5 17">Belongs to the sugar phosphate cyclases superfamily. Dehydroquinate synthase family.</text>
</comment>
<evidence type="ECO:0000256" key="2">
    <source>
        <dbReference type="ARBA" id="ARBA00001911"/>
    </source>
</evidence>
<keyword evidence="14 17" id="KW-0057">Aromatic amino acid biosynthesis</keyword>
<evidence type="ECO:0000256" key="15">
    <source>
        <dbReference type="ARBA" id="ARBA00023239"/>
    </source>
</evidence>
<feature type="binding site" evidence="17">
    <location>
        <position position="166"/>
    </location>
    <ligand>
        <name>NAD(+)</name>
        <dbReference type="ChEBI" id="CHEBI:57540"/>
    </ligand>
</feature>
<keyword evidence="16 17" id="KW-0170">Cobalt</keyword>
<comment type="caution">
    <text evidence="21">The sequence shown here is derived from an EMBL/GenBank/DDBJ whole genome shotgun (WGS) entry which is preliminary data.</text>
</comment>
<feature type="domain" description="3-dehydroquinate synthase C-terminal" evidence="20">
    <location>
        <begin position="196"/>
        <end position="338"/>
    </location>
</feature>
<evidence type="ECO:0000256" key="12">
    <source>
        <dbReference type="ARBA" id="ARBA00022833"/>
    </source>
</evidence>
<evidence type="ECO:0000256" key="1">
    <source>
        <dbReference type="ARBA" id="ARBA00001393"/>
    </source>
</evidence>
<dbReference type="GO" id="GO:0005737">
    <property type="term" value="C:cytoplasm"/>
    <property type="evidence" value="ECO:0007669"/>
    <property type="project" value="UniProtKB-SubCell"/>
</dbReference>
<comment type="pathway">
    <text evidence="4 17">Metabolic intermediate biosynthesis; chorismate biosynthesis; chorismate from D-erythrose 4-phosphate and phosphoenolpyruvate: step 2/7.</text>
</comment>
<evidence type="ECO:0000256" key="14">
    <source>
        <dbReference type="ARBA" id="ARBA00023141"/>
    </source>
</evidence>
<evidence type="ECO:0000256" key="8">
    <source>
        <dbReference type="ARBA" id="ARBA00022490"/>
    </source>
</evidence>
<evidence type="ECO:0000256" key="6">
    <source>
        <dbReference type="ARBA" id="ARBA00013031"/>
    </source>
</evidence>
<dbReference type="InterPro" id="IPR056179">
    <property type="entry name" value="DHQS_C"/>
</dbReference>
<dbReference type="PANTHER" id="PTHR43622:SF7">
    <property type="entry name" value="3-DEHYDROQUINATE SYNTHASE, CHLOROPLASTIC"/>
    <property type="match status" value="1"/>
</dbReference>
<evidence type="ECO:0000256" key="5">
    <source>
        <dbReference type="ARBA" id="ARBA00005412"/>
    </source>
</evidence>
<dbReference type="InterPro" id="IPR030960">
    <property type="entry name" value="DHQS/DOIS_N"/>
</dbReference>
<dbReference type="FunFam" id="3.40.50.1970:FF:000012">
    <property type="entry name" value="3-dehydroquinate synthase"/>
    <property type="match status" value="1"/>
</dbReference>
<comment type="catalytic activity">
    <reaction evidence="1 17">
        <text>7-phospho-2-dehydro-3-deoxy-D-arabino-heptonate = 3-dehydroquinate + phosphate</text>
        <dbReference type="Rhea" id="RHEA:21968"/>
        <dbReference type="ChEBI" id="CHEBI:32364"/>
        <dbReference type="ChEBI" id="CHEBI:43474"/>
        <dbReference type="ChEBI" id="CHEBI:58394"/>
        <dbReference type="EC" id="4.2.3.4"/>
    </reaction>
</comment>
<evidence type="ECO:0000259" key="20">
    <source>
        <dbReference type="Pfam" id="PF24621"/>
    </source>
</evidence>
<dbReference type="InterPro" id="IPR050071">
    <property type="entry name" value="Dehydroquinate_synthase"/>
</dbReference>
<feature type="domain" description="3-dehydroquinate synthase N-terminal" evidence="19">
    <location>
        <begin position="83"/>
        <end position="193"/>
    </location>
</feature>
<dbReference type="RefSeq" id="WP_303952663.1">
    <property type="nucleotide sequence ID" value="NZ_JAGZXI010000006.1"/>
</dbReference>
<evidence type="ECO:0000256" key="13">
    <source>
        <dbReference type="ARBA" id="ARBA00023027"/>
    </source>
</evidence>
<comment type="cofactor">
    <cofactor evidence="17">
        <name>Co(2+)</name>
        <dbReference type="ChEBI" id="CHEBI:48828"/>
    </cofactor>
    <cofactor evidence="17">
        <name>Zn(2+)</name>
        <dbReference type="ChEBI" id="CHEBI:29105"/>
    </cofactor>
    <text evidence="17">Binds 1 divalent metal cation per subunit. Can use either Co(2+) or Zn(2+).</text>
</comment>
<keyword evidence="8 17" id="KW-0963">Cytoplasm</keyword>
<evidence type="ECO:0000256" key="11">
    <source>
        <dbReference type="ARBA" id="ARBA00022741"/>
    </source>
</evidence>
<dbReference type="GO" id="GO:0003856">
    <property type="term" value="F:3-dehydroquinate synthase activity"/>
    <property type="evidence" value="ECO:0007669"/>
    <property type="project" value="UniProtKB-UniRule"/>
</dbReference>
<dbReference type="CDD" id="cd08195">
    <property type="entry name" value="DHQS"/>
    <property type="match status" value="1"/>
</dbReference>
<sequence>MMSTQPTFGASGEADITRIPVTGSSPRENYEVLIGHNLLGTLPEILGNRTKKVLVIHPRALRSTGELVMEDLRAMGYESFSAEIPDAEEAKHYQVAAFCWQVLGQNDFTRTDAIVSVGGGAITDVAGFVAATWLRGVRVVHIPTTLLGMVDAAVGGKTGINTAEGKNLVGAFWPPAAVLCEIGTLRTLPEHELLTGMGEVVKCGFIADPEILDLIEANPQAVRDSQSAIMRELIERSVRVKAEVVSEDLRESGRREILNYGHTLAHAIERNERYQWRHGAAVAVGMVYAAELALATGHADEELVARTRRILESLGLPTSYKADAWPQLLEAMRRDKKARGNLLRFIILDGLARPRVYEVPDDSILYMTYQEIISE</sequence>
<dbReference type="GO" id="GO:0009423">
    <property type="term" value="P:chorismate biosynthetic process"/>
    <property type="evidence" value="ECO:0007669"/>
    <property type="project" value="UniProtKB-UniRule"/>
</dbReference>
<keyword evidence="10 17" id="KW-0479">Metal-binding</keyword>
<evidence type="ECO:0000256" key="10">
    <source>
        <dbReference type="ARBA" id="ARBA00022723"/>
    </source>
</evidence>
<feature type="binding site" evidence="17">
    <location>
        <begin position="86"/>
        <end position="91"/>
    </location>
    <ligand>
        <name>NAD(+)</name>
        <dbReference type="ChEBI" id="CHEBI:57540"/>
    </ligand>
</feature>
<dbReference type="AlphaFoldDB" id="A0A943T9M5"/>
<evidence type="ECO:0000313" key="21">
    <source>
        <dbReference type="EMBL" id="MBS6634996.1"/>
    </source>
</evidence>
<dbReference type="PANTHER" id="PTHR43622">
    <property type="entry name" value="3-DEHYDROQUINATE SYNTHASE"/>
    <property type="match status" value="1"/>
</dbReference>
<evidence type="ECO:0000256" key="3">
    <source>
        <dbReference type="ARBA" id="ARBA00004496"/>
    </source>
</evidence>
<dbReference type="EC" id="4.2.3.4" evidence="6 17"/>
<feature type="binding site" evidence="17">
    <location>
        <position position="199"/>
    </location>
    <ligand>
        <name>Zn(2+)</name>
        <dbReference type="ChEBI" id="CHEBI:29105"/>
    </ligand>
</feature>
<accession>A0A943T9M5</accession>
<dbReference type="PIRSF" id="PIRSF001455">
    <property type="entry name" value="DHQ_synth"/>
    <property type="match status" value="1"/>
</dbReference>
<feature type="binding site" evidence="17">
    <location>
        <begin position="144"/>
        <end position="145"/>
    </location>
    <ligand>
        <name>NAD(+)</name>
        <dbReference type="ChEBI" id="CHEBI:57540"/>
    </ligand>
</feature>
<feature type="binding site" evidence="17">
    <location>
        <begin position="120"/>
        <end position="124"/>
    </location>
    <ligand>
        <name>NAD(+)</name>
        <dbReference type="ChEBI" id="CHEBI:57540"/>
    </ligand>
</feature>
<feature type="binding site" evidence="17">
    <location>
        <position position="262"/>
    </location>
    <ligand>
        <name>Zn(2+)</name>
        <dbReference type="ChEBI" id="CHEBI:29105"/>
    </ligand>
</feature>
<protein>
    <recommendedName>
        <fullName evidence="7 17">3-dehydroquinate synthase</fullName>
        <shortName evidence="17">DHQS</shortName>
        <ecNumber evidence="6 17">4.2.3.4</ecNumber>
    </recommendedName>
</protein>
<dbReference type="Gene3D" id="1.20.1090.10">
    <property type="entry name" value="Dehydroquinate synthase-like - alpha domain"/>
    <property type="match status" value="1"/>
</dbReference>
<evidence type="ECO:0000256" key="16">
    <source>
        <dbReference type="ARBA" id="ARBA00023285"/>
    </source>
</evidence>
<dbReference type="InterPro" id="IPR030963">
    <property type="entry name" value="DHQ_synth_fam"/>
</dbReference>
<evidence type="ECO:0000313" key="22">
    <source>
        <dbReference type="Proteomes" id="UP000739069"/>
    </source>
</evidence>
<dbReference type="GO" id="GO:0046872">
    <property type="term" value="F:metal ion binding"/>
    <property type="evidence" value="ECO:0007669"/>
    <property type="project" value="UniProtKB-KW"/>
</dbReference>